<dbReference type="InterPro" id="IPR052649">
    <property type="entry name" value="NCE102-like"/>
</dbReference>
<feature type="transmembrane region" description="Helical" evidence="5">
    <location>
        <begin position="136"/>
        <end position="158"/>
    </location>
</feature>
<protein>
    <recommendedName>
        <fullName evidence="6">MARVEL domain-containing protein</fullName>
    </recommendedName>
</protein>
<keyword evidence="2 5" id="KW-0812">Transmembrane</keyword>
<evidence type="ECO:0000256" key="4">
    <source>
        <dbReference type="ARBA" id="ARBA00023136"/>
    </source>
</evidence>
<dbReference type="GO" id="GO:0070941">
    <property type="term" value="P:eisosome assembly"/>
    <property type="evidence" value="ECO:0007669"/>
    <property type="project" value="TreeGrafter"/>
</dbReference>
<feature type="transmembrane region" description="Helical" evidence="5">
    <location>
        <begin position="50"/>
        <end position="68"/>
    </location>
</feature>
<dbReference type="GO" id="GO:0032126">
    <property type="term" value="C:eisosome"/>
    <property type="evidence" value="ECO:0007669"/>
    <property type="project" value="TreeGrafter"/>
</dbReference>
<keyword evidence="8" id="KW-1185">Reference proteome</keyword>
<comment type="subcellular location">
    <subcellularLocation>
        <location evidence="1">Membrane</location>
        <topology evidence="1">Multi-pass membrane protein</topology>
    </subcellularLocation>
</comment>
<gene>
    <name evidence="7" type="ORF">K505DRAFT_194916</name>
</gene>
<dbReference type="AlphaFoldDB" id="A0A6A6WX94"/>
<proteinExistence type="predicted"/>
<dbReference type="Pfam" id="PF01284">
    <property type="entry name" value="MARVEL"/>
    <property type="match status" value="1"/>
</dbReference>
<evidence type="ECO:0000313" key="8">
    <source>
        <dbReference type="Proteomes" id="UP000799757"/>
    </source>
</evidence>
<feature type="transmembrane region" description="Helical" evidence="5">
    <location>
        <begin position="12"/>
        <end position="30"/>
    </location>
</feature>
<feature type="domain" description="MARVEL" evidence="6">
    <location>
        <begin position="5"/>
        <end position="156"/>
    </location>
</feature>
<sequence length="161" mass="17748">MFSKSIALIIRLGQLLCSTAIMALIGNMLSTSYWNQIPQPDSATDNAPEVKFTMFISVFSLISLFFLGPASWKYFTNHKVFIFASALDALNLIFYMSDGIALAAALKVHSCDNPTYTKSNPITQASPNTKVRCREAQAATAFVWFGFILFTITTAFSLSMS</sequence>
<dbReference type="PANTHER" id="PTHR28165">
    <property type="entry name" value="NON-CLASSICAL EXPORT PROTEIN 2-RELATED"/>
    <property type="match status" value="1"/>
</dbReference>
<evidence type="ECO:0000256" key="3">
    <source>
        <dbReference type="ARBA" id="ARBA00022989"/>
    </source>
</evidence>
<dbReference type="Proteomes" id="UP000799757">
    <property type="component" value="Unassembled WGS sequence"/>
</dbReference>
<name>A0A6A6WX94_9PLEO</name>
<dbReference type="OrthoDB" id="5423111at2759"/>
<feature type="non-terminal residue" evidence="7">
    <location>
        <position position="161"/>
    </location>
</feature>
<evidence type="ECO:0000256" key="1">
    <source>
        <dbReference type="ARBA" id="ARBA00004141"/>
    </source>
</evidence>
<keyword evidence="4 5" id="KW-0472">Membrane</keyword>
<reference evidence="7" key="1">
    <citation type="journal article" date="2020" name="Stud. Mycol.">
        <title>101 Dothideomycetes genomes: a test case for predicting lifestyles and emergence of pathogens.</title>
        <authorList>
            <person name="Haridas S."/>
            <person name="Albert R."/>
            <person name="Binder M."/>
            <person name="Bloem J."/>
            <person name="Labutti K."/>
            <person name="Salamov A."/>
            <person name="Andreopoulos B."/>
            <person name="Baker S."/>
            <person name="Barry K."/>
            <person name="Bills G."/>
            <person name="Bluhm B."/>
            <person name="Cannon C."/>
            <person name="Castanera R."/>
            <person name="Culley D."/>
            <person name="Daum C."/>
            <person name="Ezra D."/>
            <person name="Gonzalez J."/>
            <person name="Henrissat B."/>
            <person name="Kuo A."/>
            <person name="Liang C."/>
            <person name="Lipzen A."/>
            <person name="Lutzoni F."/>
            <person name="Magnuson J."/>
            <person name="Mondo S."/>
            <person name="Nolan M."/>
            <person name="Ohm R."/>
            <person name="Pangilinan J."/>
            <person name="Park H.-J."/>
            <person name="Ramirez L."/>
            <person name="Alfaro M."/>
            <person name="Sun H."/>
            <person name="Tritt A."/>
            <person name="Yoshinaga Y."/>
            <person name="Zwiers L.-H."/>
            <person name="Turgeon B."/>
            <person name="Goodwin S."/>
            <person name="Spatafora J."/>
            <person name="Crous P."/>
            <person name="Grigoriev I."/>
        </authorList>
    </citation>
    <scope>NUCLEOTIDE SEQUENCE</scope>
    <source>
        <strain evidence="7">CBS 109.77</strain>
    </source>
</reference>
<evidence type="ECO:0000313" key="7">
    <source>
        <dbReference type="EMBL" id="KAF2788716.1"/>
    </source>
</evidence>
<evidence type="ECO:0000256" key="5">
    <source>
        <dbReference type="SAM" id="Phobius"/>
    </source>
</evidence>
<dbReference type="PANTHER" id="PTHR28165:SF1">
    <property type="entry name" value="NON-CLASSICAL EXPORT PROTEIN 2-RELATED"/>
    <property type="match status" value="1"/>
</dbReference>
<organism evidence="7 8">
    <name type="scientific">Melanomma pulvis-pyrius CBS 109.77</name>
    <dbReference type="NCBI Taxonomy" id="1314802"/>
    <lineage>
        <taxon>Eukaryota</taxon>
        <taxon>Fungi</taxon>
        <taxon>Dikarya</taxon>
        <taxon>Ascomycota</taxon>
        <taxon>Pezizomycotina</taxon>
        <taxon>Dothideomycetes</taxon>
        <taxon>Pleosporomycetidae</taxon>
        <taxon>Pleosporales</taxon>
        <taxon>Melanommataceae</taxon>
        <taxon>Melanomma</taxon>
    </lineage>
</organism>
<dbReference type="GO" id="GO:0072659">
    <property type="term" value="P:protein localization to plasma membrane"/>
    <property type="evidence" value="ECO:0007669"/>
    <property type="project" value="TreeGrafter"/>
</dbReference>
<evidence type="ECO:0000259" key="6">
    <source>
        <dbReference type="Pfam" id="PF01284"/>
    </source>
</evidence>
<keyword evidence="3 5" id="KW-1133">Transmembrane helix</keyword>
<accession>A0A6A6WX94</accession>
<dbReference type="EMBL" id="MU002193">
    <property type="protein sequence ID" value="KAF2788716.1"/>
    <property type="molecule type" value="Genomic_DNA"/>
</dbReference>
<evidence type="ECO:0000256" key="2">
    <source>
        <dbReference type="ARBA" id="ARBA00022692"/>
    </source>
</evidence>
<dbReference type="GO" id="GO:0005886">
    <property type="term" value="C:plasma membrane"/>
    <property type="evidence" value="ECO:0007669"/>
    <property type="project" value="TreeGrafter"/>
</dbReference>
<dbReference type="InterPro" id="IPR008253">
    <property type="entry name" value="Marvel"/>
</dbReference>